<evidence type="ECO:0000256" key="1">
    <source>
        <dbReference type="ARBA" id="ARBA00004651"/>
    </source>
</evidence>
<dbReference type="GO" id="GO:0005886">
    <property type="term" value="C:plasma membrane"/>
    <property type="evidence" value="ECO:0007669"/>
    <property type="project" value="UniProtKB-SubCell"/>
</dbReference>
<evidence type="ECO:0000256" key="3">
    <source>
        <dbReference type="ARBA" id="ARBA00022692"/>
    </source>
</evidence>
<dbReference type="GO" id="GO:0016787">
    <property type="term" value="F:hydrolase activity"/>
    <property type="evidence" value="ECO:0007669"/>
    <property type="project" value="UniProtKB-KW"/>
</dbReference>
<evidence type="ECO:0000313" key="8">
    <source>
        <dbReference type="Proteomes" id="UP000036902"/>
    </source>
</evidence>
<comment type="subcellular location">
    <subcellularLocation>
        <location evidence="1">Cell membrane</location>
        <topology evidence="1">Multi-pass membrane protein</topology>
    </subcellularLocation>
</comment>
<keyword evidence="8" id="KW-1185">Reference proteome</keyword>
<dbReference type="STRING" id="1134435.AC731_000180"/>
<evidence type="ECO:0000256" key="6">
    <source>
        <dbReference type="SAM" id="Phobius"/>
    </source>
</evidence>
<dbReference type="PANTHER" id="PTHR33931:SF2">
    <property type="entry name" value="HOLIN-LIKE PROTEIN CIDA"/>
    <property type="match status" value="1"/>
</dbReference>
<dbReference type="KEGG" id="thu:AC731_000180"/>
<keyword evidence="7" id="KW-0378">Hydrolase</keyword>
<name>A0A140ICN5_9RHOO</name>
<feature type="transmembrane region" description="Helical" evidence="6">
    <location>
        <begin position="57"/>
        <end position="75"/>
    </location>
</feature>
<keyword evidence="5 6" id="KW-0472">Membrane</keyword>
<evidence type="ECO:0000256" key="4">
    <source>
        <dbReference type="ARBA" id="ARBA00022989"/>
    </source>
</evidence>
<dbReference type="Proteomes" id="UP000036902">
    <property type="component" value="Chromosome"/>
</dbReference>
<keyword evidence="3 6" id="KW-0812">Transmembrane</keyword>
<dbReference type="InterPro" id="IPR005538">
    <property type="entry name" value="LrgA/CidA"/>
</dbReference>
<feature type="transmembrane region" description="Helical" evidence="6">
    <location>
        <begin position="29"/>
        <end position="45"/>
    </location>
</feature>
<sequence>MIAALTLLLVFQLAGEVIARGLGLPVPGPVIGMALLFLALLLRGGPSDNLRQTAGNLLQHLSLLFIPAGTGIVLYGELIAAEWLPLAAALLGSTFLAIVVTALVLNALVKRRRPREEARS</sequence>
<evidence type="ECO:0000256" key="5">
    <source>
        <dbReference type="ARBA" id="ARBA00023136"/>
    </source>
</evidence>
<dbReference type="Pfam" id="PF03788">
    <property type="entry name" value="LrgA"/>
    <property type="match status" value="1"/>
</dbReference>
<feature type="transmembrane region" description="Helical" evidence="6">
    <location>
        <begin position="87"/>
        <end position="109"/>
    </location>
</feature>
<dbReference type="PANTHER" id="PTHR33931">
    <property type="entry name" value="HOLIN-LIKE PROTEIN CIDA-RELATED"/>
    <property type="match status" value="1"/>
</dbReference>
<gene>
    <name evidence="7" type="ORF">AC731_000180</name>
</gene>
<reference evidence="8" key="1">
    <citation type="submission" date="2016-03" db="EMBL/GenBank/DDBJ databases">
        <authorList>
            <person name="Ma C."/>
            <person name="Zhou S."/>
            <person name="Yang G."/>
        </authorList>
    </citation>
    <scope>NUCLEOTIDE SEQUENCE [LARGE SCALE GENOMIC DNA]</scope>
    <source>
        <strain evidence="8">SgZ-1</strain>
    </source>
</reference>
<dbReference type="EMBL" id="CP014646">
    <property type="protein sequence ID" value="AMO35510.1"/>
    <property type="molecule type" value="Genomic_DNA"/>
</dbReference>
<proteinExistence type="predicted"/>
<organism evidence="7 8">
    <name type="scientific">Thauera humireducens</name>
    <dbReference type="NCBI Taxonomy" id="1134435"/>
    <lineage>
        <taxon>Bacteria</taxon>
        <taxon>Pseudomonadati</taxon>
        <taxon>Pseudomonadota</taxon>
        <taxon>Betaproteobacteria</taxon>
        <taxon>Rhodocyclales</taxon>
        <taxon>Zoogloeaceae</taxon>
        <taxon>Thauera</taxon>
    </lineage>
</organism>
<evidence type="ECO:0000313" key="7">
    <source>
        <dbReference type="EMBL" id="AMO35510.1"/>
    </source>
</evidence>
<evidence type="ECO:0000256" key="2">
    <source>
        <dbReference type="ARBA" id="ARBA00022475"/>
    </source>
</evidence>
<dbReference type="RefSeq" id="WP_048708576.1">
    <property type="nucleotide sequence ID" value="NZ_CP014646.1"/>
</dbReference>
<accession>A0A140ICN5</accession>
<keyword evidence="4 6" id="KW-1133">Transmembrane helix</keyword>
<dbReference type="AlphaFoldDB" id="A0A140ICN5"/>
<keyword evidence="2" id="KW-1003">Cell membrane</keyword>
<protein>
    <submittedName>
        <fullName evidence="7">Murein hydrolase regulator LrgA</fullName>
    </submittedName>
</protein>